<proteinExistence type="inferred from homology"/>
<organism evidence="4">
    <name type="scientific">uncultured prokaryote</name>
    <dbReference type="NCBI Taxonomy" id="198431"/>
    <lineage>
        <taxon>unclassified sequences</taxon>
        <taxon>environmental samples</taxon>
    </lineage>
</organism>
<sequence length="182" mass="19913">MDHLTFGKIILATPWLIYLSVYDFRKHQLPNAWVYGGILVMSAVAFGVNTAYALGSLVTAFLASLFLLLPFFLRAAGAGDVKMLFAAGLIAGPGNTLNLILLVSMAGLILALVMLFFRKVDTARLKHYCRCLFDFRYDRSAGRKNLPPPDTESCRVPFGAAIAAGLFLNLLMQLLYSMGKNG</sequence>
<evidence type="ECO:0000256" key="2">
    <source>
        <dbReference type="SAM" id="Phobius"/>
    </source>
</evidence>
<protein>
    <recommendedName>
        <fullName evidence="3">Prepilin type IV endopeptidase peptidase domain-containing protein</fullName>
    </recommendedName>
</protein>
<evidence type="ECO:0000313" key="4">
    <source>
        <dbReference type="EMBL" id="CRY97983.1"/>
    </source>
</evidence>
<keyword evidence="2" id="KW-1133">Transmembrane helix</keyword>
<feature type="transmembrane region" description="Helical" evidence="2">
    <location>
        <begin position="58"/>
        <end position="76"/>
    </location>
</feature>
<evidence type="ECO:0000256" key="1">
    <source>
        <dbReference type="ARBA" id="ARBA00005801"/>
    </source>
</evidence>
<keyword evidence="2" id="KW-0472">Membrane</keyword>
<keyword evidence="2" id="KW-0812">Transmembrane</keyword>
<dbReference type="AlphaFoldDB" id="A0A0H5Q7R8"/>
<feature type="transmembrane region" description="Helical" evidence="2">
    <location>
        <begin position="32"/>
        <end position="52"/>
    </location>
</feature>
<dbReference type="Gene3D" id="1.20.120.1220">
    <property type="match status" value="1"/>
</dbReference>
<dbReference type="PANTHER" id="PTHR30487">
    <property type="entry name" value="TYPE 4 PREPILIN-LIKE PROTEINS LEADER PEPTIDE-PROCESSING ENZYME"/>
    <property type="match status" value="1"/>
</dbReference>
<dbReference type="GO" id="GO:0006465">
    <property type="term" value="P:signal peptide processing"/>
    <property type="evidence" value="ECO:0007669"/>
    <property type="project" value="TreeGrafter"/>
</dbReference>
<accession>A0A0H5Q7R8</accession>
<dbReference type="EMBL" id="LN854301">
    <property type="protein sequence ID" value="CRY97983.1"/>
    <property type="molecule type" value="Genomic_DNA"/>
</dbReference>
<dbReference type="GO" id="GO:0005886">
    <property type="term" value="C:plasma membrane"/>
    <property type="evidence" value="ECO:0007669"/>
    <property type="project" value="TreeGrafter"/>
</dbReference>
<feature type="transmembrane region" description="Helical" evidence="2">
    <location>
        <begin position="6"/>
        <end position="25"/>
    </location>
</feature>
<evidence type="ECO:0000259" key="3">
    <source>
        <dbReference type="Pfam" id="PF01478"/>
    </source>
</evidence>
<dbReference type="InterPro" id="IPR050882">
    <property type="entry name" value="Prepilin_peptidase/N-MTase"/>
</dbReference>
<dbReference type="Pfam" id="PF01478">
    <property type="entry name" value="Peptidase_A24"/>
    <property type="match status" value="1"/>
</dbReference>
<reference evidence="4" key="2">
    <citation type="submission" date="2015-07" db="EMBL/GenBank/DDBJ databases">
        <title>Plasmids, circular viruses and viroids from rat gut.</title>
        <authorList>
            <person name="Jorgensen T.J."/>
            <person name="Hansen M.A."/>
            <person name="Xu Z."/>
            <person name="Tabak M.A."/>
            <person name="Sorensen S.J."/>
            <person name="Hansen L.H."/>
        </authorList>
    </citation>
    <scope>NUCLEOTIDE SEQUENCE</scope>
    <source>
        <strain evidence="4">RGRH1802</strain>
    </source>
</reference>
<name>A0A0H5Q7R8_9ZZZZ</name>
<comment type="similarity">
    <text evidence="1">Belongs to the peptidase A24 family.</text>
</comment>
<feature type="transmembrane region" description="Helical" evidence="2">
    <location>
        <begin position="97"/>
        <end position="117"/>
    </location>
</feature>
<dbReference type="InterPro" id="IPR000045">
    <property type="entry name" value="Prepilin_IV_endopep_pep"/>
</dbReference>
<feature type="domain" description="Prepilin type IV endopeptidase peptidase" evidence="3">
    <location>
        <begin position="11"/>
        <end position="112"/>
    </location>
</feature>
<dbReference type="GO" id="GO:0004190">
    <property type="term" value="F:aspartic-type endopeptidase activity"/>
    <property type="evidence" value="ECO:0007669"/>
    <property type="project" value="InterPro"/>
</dbReference>
<feature type="transmembrane region" description="Helical" evidence="2">
    <location>
        <begin position="156"/>
        <end position="176"/>
    </location>
</feature>
<reference evidence="4" key="1">
    <citation type="submission" date="2015-06" db="EMBL/GenBank/DDBJ databases">
        <authorList>
            <person name="Joergensen T."/>
        </authorList>
    </citation>
    <scope>NUCLEOTIDE SEQUENCE</scope>
    <source>
        <strain evidence="4">RGRH1802</strain>
    </source>
</reference>
<dbReference type="PANTHER" id="PTHR30487:SF0">
    <property type="entry name" value="PREPILIN LEADER PEPTIDASE_N-METHYLTRANSFERASE-RELATED"/>
    <property type="match status" value="1"/>
</dbReference>